<dbReference type="KEGG" id="mpv:PRV_00830"/>
<sequence>MGITGKIEGLKKKEILINSSLEKKVSGESKLYIKDPWLRMLEEKDGITYFVEKGQQVDNENYFDKWSEFENKTIQGSTNFEADKLRKMSKWFISCKKADVWIIGNPEYQKTFNSSGQTYWWTEKEENWEIQEVDTELLKSTSFKVELDSQIKNIENLCERFKEDLKFSVPVENKLKQMKDRKGNIVNIKLGEGVIKTAASSDNNEERKSYLLGGVIYEKEKVNGIRRKVRIIHIEQGNNLFYVDEWVEPIKMEQLKDLKYRIEKSGKCKISSEFEEDDDEVGNECNGVILMKELVWNPLNNGENQKENEKWKVFTNNNWSNNDLGSSYGNKIQQDWEYFSQEITTKYVWWRREVGITWDGRTFKWRSF</sequence>
<dbReference type="AlphaFoldDB" id="U5NBK6"/>
<evidence type="ECO:0000313" key="1">
    <source>
        <dbReference type="EMBL" id="AGX88931.1"/>
    </source>
</evidence>
<proteinExistence type="predicted"/>
<accession>U5NBK6</accession>
<gene>
    <name evidence="1" type="ORF">PRV_00830</name>
</gene>
<keyword evidence="2" id="KW-1185">Reference proteome</keyword>
<organism evidence="1 2">
    <name type="scientific">Mycoplasma parvum str. Indiana</name>
    <dbReference type="NCBI Taxonomy" id="1403316"/>
    <lineage>
        <taxon>Bacteria</taxon>
        <taxon>Bacillati</taxon>
        <taxon>Mycoplasmatota</taxon>
        <taxon>Mollicutes</taxon>
        <taxon>Mycoplasmataceae</taxon>
        <taxon>Mycoplasma</taxon>
    </lineage>
</organism>
<evidence type="ECO:0000313" key="2">
    <source>
        <dbReference type="Proteomes" id="UP000017119"/>
    </source>
</evidence>
<protein>
    <submittedName>
        <fullName evidence="1">Uncharacterized protein</fullName>
    </submittedName>
</protein>
<dbReference type="OrthoDB" id="9804933at2"/>
<dbReference type="RefSeq" id="WP_022769155.1">
    <property type="nucleotide sequence ID" value="NC_022575.1"/>
</dbReference>
<dbReference type="EMBL" id="CP006771">
    <property type="protein sequence ID" value="AGX88931.1"/>
    <property type="molecule type" value="Genomic_DNA"/>
</dbReference>
<dbReference type="HOGENOM" id="CLU_798811_0_0_14"/>
<dbReference type="Proteomes" id="UP000017119">
    <property type="component" value="Chromosome"/>
</dbReference>
<dbReference type="PATRIC" id="fig|1403316.3.peg.141"/>
<reference evidence="1 2" key="1">
    <citation type="journal article" date="2013" name="Genome Announc.">
        <title>Genome Sequence of Mycoplasma parvum (Formerly Eperythrozoon parvum), a Diminutive Hemoplasma of the Pig.</title>
        <authorList>
            <person name="do Nascimento N.C."/>
            <person name="Dos Santos A.P."/>
            <person name="Chu Y."/>
            <person name="Guimaraes A.M."/>
            <person name="Pagliaro A."/>
            <person name="Messick J.B."/>
        </authorList>
    </citation>
    <scope>NUCLEOTIDE SEQUENCE [LARGE SCALE GENOMIC DNA]</scope>
    <source>
        <strain evidence="1 2">Indiana</strain>
    </source>
</reference>
<name>U5NBK6_9MOLU</name>